<dbReference type="EMBL" id="CAMXCT030006530">
    <property type="protein sequence ID" value="CAL4802724.1"/>
    <property type="molecule type" value="Genomic_DNA"/>
</dbReference>
<dbReference type="EMBL" id="CAMXCT020006530">
    <property type="protein sequence ID" value="CAL1168787.1"/>
    <property type="molecule type" value="Genomic_DNA"/>
</dbReference>
<dbReference type="EMBL" id="CAMXCT010006530">
    <property type="protein sequence ID" value="CAI4015412.1"/>
    <property type="molecule type" value="Genomic_DNA"/>
</dbReference>
<protein>
    <submittedName>
        <fullName evidence="1">Uncharacterized protein</fullName>
    </submittedName>
</protein>
<evidence type="ECO:0000313" key="3">
    <source>
        <dbReference type="Proteomes" id="UP001152797"/>
    </source>
</evidence>
<evidence type="ECO:0000313" key="2">
    <source>
        <dbReference type="EMBL" id="CAL1168787.1"/>
    </source>
</evidence>
<reference evidence="1" key="1">
    <citation type="submission" date="2022-10" db="EMBL/GenBank/DDBJ databases">
        <authorList>
            <person name="Chen Y."/>
            <person name="Dougan E. K."/>
            <person name="Chan C."/>
            <person name="Rhodes N."/>
            <person name="Thang M."/>
        </authorList>
    </citation>
    <scope>NUCLEOTIDE SEQUENCE</scope>
</reference>
<evidence type="ECO:0000313" key="1">
    <source>
        <dbReference type="EMBL" id="CAI4015412.1"/>
    </source>
</evidence>
<dbReference type="Proteomes" id="UP001152797">
    <property type="component" value="Unassembled WGS sequence"/>
</dbReference>
<organism evidence="1">
    <name type="scientific">Cladocopium goreaui</name>
    <dbReference type="NCBI Taxonomy" id="2562237"/>
    <lineage>
        <taxon>Eukaryota</taxon>
        <taxon>Sar</taxon>
        <taxon>Alveolata</taxon>
        <taxon>Dinophyceae</taxon>
        <taxon>Suessiales</taxon>
        <taxon>Symbiodiniaceae</taxon>
        <taxon>Cladocopium</taxon>
    </lineage>
</organism>
<name>A0A9P1DRM1_9DINO</name>
<gene>
    <name evidence="1" type="ORF">C1SCF055_LOCUS40242</name>
</gene>
<dbReference type="AlphaFoldDB" id="A0A9P1DRM1"/>
<sequence>MSKEAPLSCVLHCQVQNPFHAVIAKVHAVEHGDQTDGPPWRRSCKWISAADKAFIEGWIMTPGRFGPCGRGSAGGVTFLVDRRFCKRRRAEYHPCRQGKTFVLLI</sequence>
<accession>A0A9P1DRM1</accession>
<comment type="caution">
    <text evidence="1">The sequence shown here is derived from an EMBL/GenBank/DDBJ whole genome shotgun (WGS) entry which is preliminary data.</text>
</comment>
<reference evidence="2" key="2">
    <citation type="submission" date="2024-04" db="EMBL/GenBank/DDBJ databases">
        <authorList>
            <person name="Chen Y."/>
            <person name="Shah S."/>
            <person name="Dougan E. K."/>
            <person name="Thang M."/>
            <person name="Chan C."/>
        </authorList>
    </citation>
    <scope>NUCLEOTIDE SEQUENCE [LARGE SCALE GENOMIC DNA]</scope>
</reference>
<proteinExistence type="predicted"/>
<keyword evidence="3" id="KW-1185">Reference proteome</keyword>